<evidence type="ECO:0000313" key="3">
    <source>
        <dbReference type="Proteomes" id="UP000502260"/>
    </source>
</evidence>
<dbReference type="RefSeq" id="WP_173066590.1">
    <property type="nucleotide sequence ID" value="NZ_AP022853.1"/>
</dbReference>
<evidence type="ECO:0000256" key="1">
    <source>
        <dbReference type="SAM" id="SignalP"/>
    </source>
</evidence>
<feature type="chain" id="PRO_5026303546" evidence="1">
    <location>
        <begin position="30"/>
        <end position="652"/>
    </location>
</feature>
<dbReference type="Proteomes" id="UP000502260">
    <property type="component" value="Chromosome"/>
</dbReference>
<accession>A0A6F8VDT7</accession>
<name>A0A6F8VDT7_9PROT</name>
<keyword evidence="1" id="KW-0732">Signal</keyword>
<keyword evidence="3" id="KW-1185">Reference proteome</keyword>
<dbReference type="EMBL" id="AP022853">
    <property type="protein sequence ID" value="BCB27983.1"/>
    <property type="molecule type" value="Genomic_DNA"/>
</dbReference>
<feature type="signal peptide" evidence="1">
    <location>
        <begin position="1"/>
        <end position="29"/>
    </location>
</feature>
<dbReference type="AlphaFoldDB" id="A0A6F8VDT7"/>
<dbReference type="PANTHER" id="PTHR35399">
    <property type="entry name" value="SLR8030 PROTEIN"/>
    <property type="match status" value="1"/>
</dbReference>
<evidence type="ECO:0000313" key="2">
    <source>
        <dbReference type="EMBL" id="BCB27983.1"/>
    </source>
</evidence>
<dbReference type="PANTHER" id="PTHR35399:SF2">
    <property type="entry name" value="DUF839 DOMAIN-CONTAINING PROTEIN"/>
    <property type="match status" value="1"/>
</dbReference>
<proteinExistence type="predicted"/>
<organism evidence="2 3">
    <name type="scientific">Sulfurimicrobium lacus</name>
    <dbReference type="NCBI Taxonomy" id="2715678"/>
    <lineage>
        <taxon>Bacteria</taxon>
        <taxon>Pseudomonadati</taxon>
        <taxon>Pseudomonadota</taxon>
        <taxon>Betaproteobacteria</taxon>
        <taxon>Nitrosomonadales</taxon>
        <taxon>Sulfuricellaceae</taxon>
        <taxon>Sulfurimicrobium</taxon>
    </lineage>
</organism>
<reference evidence="3" key="1">
    <citation type="submission" date="2020-03" db="EMBL/GenBank/DDBJ databases">
        <title>Complete genome sequence of sulfur-oxidizing bacterium skT11.</title>
        <authorList>
            <person name="Kanda M."/>
            <person name="Kojima H."/>
            <person name="Fukui M."/>
        </authorList>
    </citation>
    <scope>NUCLEOTIDE SEQUENCE [LARGE SCALE GENOMIC DNA]</scope>
    <source>
        <strain evidence="3">skT11</strain>
    </source>
</reference>
<gene>
    <name evidence="2" type="ORF">SKTS_28690</name>
</gene>
<sequence length="652" mass="70416">MNTKNVKYKNRVKPLLIALLSVFGSTAYAADAVQSVQFQETSAPHGEAEMTRVHSNGHVAVTRGDGSQYSLPLAYHVLYRSGEEVAGWPAGQIVTGEGKPLMISSHDELAREGRGPFYAKGPDANSLIELPARAGKQPALFLVSHFEYDTDAPAVGGGEAKVNLYGKLPMAINVATLARDKASGELKATRLTNVDMKAVDGLWTPCAGEKTPWNTHLGSEEYEPDGRTFERTPLEAMNLYLGTPGKVARDGGANPYAYGFITEVKVKADGSGRIAKHYSMGRFSHELGTVMPDRRTVYLSDDGRDVMMGMYVADRAGDLSAGTLYAAKWQQTDGSNGGKAQMGWIRLGHATDKQVRAMIRSKVGFSDIFEHVTEASYRANPAQYSGYRPVYVYTGTGGVTQLEYLKLKPGMDHAAAFLETRRYAAYQGATTEFTKMEGLTSNQQDRKLYFAISYAEGGMPAGKNGNRPQDDISLDDPNGDLVCGVVYQSELVPQAKDSMGKPIASQWVAGNTSALITGSNKSAATPGSSQYDKCDTGKVSNPDNIKYSPQMHTLFVGEDSNRHLNNFLWAIDVRTQQPTRLASAPIGAEWTGLAPAVTADGFAYIMANVQHPGADEDLSKYPDAVKKDMAGLVDKRGTVGYIPLGQLSVSAH</sequence>
<protein>
    <submittedName>
        <fullName evidence="2">Exported alkaline phosphatase</fullName>
    </submittedName>
</protein>
<dbReference type="KEGG" id="slac:SKTS_28690"/>
<dbReference type="Pfam" id="PF05787">
    <property type="entry name" value="PhoX"/>
    <property type="match status" value="1"/>
</dbReference>
<dbReference type="InterPro" id="IPR008557">
    <property type="entry name" value="PhoX"/>
</dbReference>